<accession>A0A9W6VG69</accession>
<evidence type="ECO:0000256" key="3">
    <source>
        <dbReference type="ARBA" id="ARBA00022490"/>
    </source>
</evidence>
<organism evidence="5 6">
    <name type="scientific">Amycolatopsis taiwanensis</name>
    <dbReference type="NCBI Taxonomy" id="342230"/>
    <lineage>
        <taxon>Bacteria</taxon>
        <taxon>Bacillati</taxon>
        <taxon>Actinomycetota</taxon>
        <taxon>Actinomycetes</taxon>
        <taxon>Pseudonocardiales</taxon>
        <taxon>Pseudonocardiaceae</taxon>
        <taxon>Amycolatopsis</taxon>
    </lineage>
</organism>
<comment type="subcellular location">
    <subcellularLocation>
        <location evidence="1">Cytoplasm</location>
    </subcellularLocation>
</comment>
<dbReference type="EMBL" id="BSTI01000004">
    <property type="protein sequence ID" value="GLY65634.1"/>
    <property type="molecule type" value="Genomic_DNA"/>
</dbReference>
<sequence>MTNAAEVFPIALPELTFVVLWEKQGLGDLPPALFVPSPGATGRQRAEVERAAALELVRHGIGYGGVADERVGRALKVLAAPATEYYGWLVPPGGDTIGFVAASDGRESLFAKLSGGFVHLMPAGPQGLAGALCRELPLEAGAPAAPVTLPRTAPRLAELISPPLGTRAQFFVAVRDRAGHRRRCEHPVDYAQTRHGNLIFHALDGRDRVTVVPASVDALATALDQTCLRLRPARTDRARRLREERDQTSNT</sequence>
<protein>
    <recommendedName>
        <fullName evidence="7">ESX secretion-associated protein EspG</fullName>
    </recommendedName>
</protein>
<comment type="similarity">
    <text evidence="2">Belongs to the EspG family.</text>
</comment>
<evidence type="ECO:0000256" key="2">
    <source>
        <dbReference type="ARBA" id="ARBA00006411"/>
    </source>
</evidence>
<keyword evidence="4" id="KW-0143">Chaperone</keyword>
<dbReference type="Proteomes" id="UP001165136">
    <property type="component" value="Unassembled WGS sequence"/>
</dbReference>
<dbReference type="AlphaFoldDB" id="A0A9W6VG69"/>
<evidence type="ECO:0000256" key="1">
    <source>
        <dbReference type="ARBA" id="ARBA00004496"/>
    </source>
</evidence>
<keyword evidence="6" id="KW-1185">Reference proteome</keyword>
<dbReference type="Pfam" id="PF14011">
    <property type="entry name" value="ESX-1_EspG"/>
    <property type="match status" value="1"/>
</dbReference>
<evidence type="ECO:0000313" key="5">
    <source>
        <dbReference type="EMBL" id="GLY65634.1"/>
    </source>
</evidence>
<keyword evidence="3" id="KW-0963">Cytoplasm</keyword>
<reference evidence="5" key="1">
    <citation type="submission" date="2023-03" db="EMBL/GenBank/DDBJ databases">
        <title>Amycolatopsis taiwanensis NBRC 103393.</title>
        <authorList>
            <person name="Ichikawa N."/>
            <person name="Sato H."/>
            <person name="Tonouchi N."/>
        </authorList>
    </citation>
    <scope>NUCLEOTIDE SEQUENCE</scope>
    <source>
        <strain evidence="5">NBRC 103393</strain>
    </source>
</reference>
<gene>
    <name evidence="5" type="ORF">Atai01_22530</name>
</gene>
<dbReference type="InterPro" id="IPR025734">
    <property type="entry name" value="EspG"/>
</dbReference>
<name>A0A9W6VG69_9PSEU</name>
<comment type="caution">
    <text evidence="5">The sequence shown here is derived from an EMBL/GenBank/DDBJ whole genome shotgun (WGS) entry which is preliminary data.</text>
</comment>
<evidence type="ECO:0008006" key="7">
    <source>
        <dbReference type="Google" id="ProtNLM"/>
    </source>
</evidence>
<dbReference type="RefSeq" id="WP_027940798.1">
    <property type="nucleotide sequence ID" value="NZ_BSTI01000004.1"/>
</dbReference>
<proteinExistence type="inferred from homology"/>
<evidence type="ECO:0000313" key="6">
    <source>
        <dbReference type="Proteomes" id="UP001165136"/>
    </source>
</evidence>
<evidence type="ECO:0000256" key="4">
    <source>
        <dbReference type="ARBA" id="ARBA00023186"/>
    </source>
</evidence>